<proteinExistence type="predicted"/>
<keyword evidence="3" id="KW-1185">Reference proteome</keyword>
<dbReference type="VEuPathDB" id="FungiDB:ASPZODRAFT_147049"/>
<gene>
    <name evidence="2" type="ORF">ASPZODRAFT_147049</name>
</gene>
<evidence type="ECO:0000313" key="3">
    <source>
        <dbReference type="Proteomes" id="UP000184188"/>
    </source>
</evidence>
<dbReference type="OrthoDB" id="4524870at2759"/>
<organism evidence="2 3">
    <name type="scientific">Penicilliopsis zonata CBS 506.65</name>
    <dbReference type="NCBI Taxonomy" id="1073090"/>
    <lineage>
        <taxon>Eukaryota</taxon>
        <taxon>Fungi</taxon>
        <taxon>Dikarya</taxon>
        <taxon>Ascomycota</taxon>
        <taxon>Pezizomycotina</taxon>
        <taxon>Eurotiomycetes</taxon>
        <taxon>Eurotiomycetidae</taxon>
        <taxon>Eurotiales</taxon>
        <taxon>Aspergillaceae</taxon>
        <taxon>Penicilliopsis</taxon>
    </lineage>
</organism>
<dbReference type="AlphaFoldDB" id="A0A1L9S6T4"/>
<evidence type="ECO:0000313" key="2">
    <source>
        <dbReference type="EMBL" id="OJJ42886.1"/>
    </source>
</evidence>
<dbReference type="Proteomes" id="UP000184188">
    <property type="component" value="Unassembled WGS sequence"/>
</dbReference>
<feature type="signal peptide" evidence="1">
    <location>
        <begin position="1"/>
        <end position="30"/>
    </location>
</feature>
<name>A0A1L9S6T4_9EURO</name>
<reference evidence="3" key="1">
    <citation type="journal article" date="2017" name="Genome Biol.">
        <title>Comparative genomics reveals high biological diversity and specific adaptations in the industrially and medically important fungal genus Aspergillus.</title>
        <authorList>
            <person name="de Vries R.P."/>
            <person name="Riley R."/>
            <person name="Wiebenga A."/>
            <person name="Aguilar-Osorio G."/>
            <person name="Amillis S."/>
            <person name="Uchima C.A."/>
            <person name="Anderluh G."/>
            <person name="Asadollahi M."/>
            <person name="Askin M."/>
            <person name="Barry K."/>
            <person name="Battaglia E."/>
            <person name="Bayram O."/>
            <person name="Benocci T."/>
            <person name="Braus-Stromeyer S.A."/>
            <person name="Caldana C."/>
            <person name="Canovas D."/>
            <person name="Cerqueira G.C."/>
            <person name="Chen F."/>
            <person name="Chen W."/>
            <person name="Choi C."/>
            <person name="Clum A."/>
            <person name="Dos Santos R.A."/>
            <person name="Damasio A.R."/>
            <person name="Diallinas G."/>
            <person name="Emri T."/>
            <person name="Fekete E."/>
            <person name="Flipphi M."/>
            <person name="Freyberg S."/>
            <person name="Gallo A."/>
            <person name="Gournas C."/>
            <person name="Habgood R."/>
            <person name="Hainaut M."/>
            <person name="Harispe M.L."/>
            <person name="Henrissat B."/>
            <person name="Hilden K.S."/>
            <person name="Hope R."/>
            <person name="Hossain A."/>
            <person name="Karabika E."/>
            <person name="Karaffa L."/>
            <person name="Karanyi Z."/>
            <person name="Krasevec N."/>
            <person name="Kuo A."/>
            <person name="Kusch H."/>
            <person name="LaButti K."/>
            <person name="Lagendijk E.L."/>
            <person name="Lapidus A."/>
            <person name="Levasseur A."/>
            <person name="Lindquist E."/>
            <person name="Lipzen A."/>
            <person name="Logrieco A.F."/>
            <person name="MacCabe A."/>
            <person name="Maekelae M.R."/>
            <person name="Malavazi I."/>
            <person name="Melin P."/>
            <person name="Meyer V."/>
            <person name="Mielnichuk N."/>
            <person name="Miskei M."/>
            <person name="Molnar A.P."/>
            <person name="Mule G."/>
            <person name="Ngan C.Y."/>
            <person name="Orejas M."/>
            <person name="Orosz E."/>
            <person name="Ouedraogo J.P."/>
            <person name="Overkamp K.M."/>
            <person name="Park H.-S."/>
            <person name="Perrone G."/>
            <person name="Piumi F."/>
            <person name="Punt P.J."/>
            <person name="Ram A.F."/>
            <person name="Ramon A."/>
            <person name="Rauscher S."/>
            <person name="Record E."/>
            <person name="Riano-Pachon D.M."/>
            <person name="Robert V."/>
            <person name="Roehrig J."/>
            <person name="Ruller R."/>
            <person name="Salamov A."/>
            <person name="Salih N.S."/>
            <person name="Samson R.A."/>
            <person name="Sandor E."/>
            <person name="Sanguinetti M."/>
            <person name="Schuetze T."/>
            <person name="Sepcic K."/>
            <person name="Shelest E."/>
            <person name="Sherlock G."/>
            <person name="Sophianopoulou V."/>
            <person name="Squina F.M."/>
            <person name="Sun H."/>
            <person name="Susca A."/>
            <person name="Todd R.B."/>
            <person name="Tsang A."/>
            <person name="Unkles S.E."/>
            <person name="van de Wiele N."/>
            <person name="van Rossen-Uffink D."/>
            <person name="Oliveira J.V."/>
            <person name="Vesth T.C."/>
            <person name="Visser J."/>
            <person name="Yu J.-H."/>
            <person name="Zhou M."/>
            <person name="Andersen M.R."/>
            <person name="Archer D.B."/>
            <person name="Baker S.E."/>
            <person name="Benoit I."/>
            <person name="Brakhage A.A."/>
            <person name="Braus G.H."/>
            <person name="Fischer R."/>
            <person name="Frisvad J.C."/>
            <person name="Goldman G.H."/>
            <person name="Houbraken J."/>
            <person name="Oakley B."/>
            <person name="Pocsi I."/>
            <person name="Scazzocchio C."/>
            <person name="Seiboth B."/>
            <person name="vanKuyk P.A."/>
            <person name="Wortman J."/>
            <person name="Dyer P.S."/>
            <person name="Grigoriev I.V."/>
        </authorList>
    </citation>
    <scope>NUCLEOTIDE SEQUENCE [LARGE SCALE GENOMIC DNA]</scope>
    <source>
        <strain evidence="3">CBS 506.65</strain>
    </source>
</reference>
<dbReference type="RefSeq" id="XP_022577396.1">
    <property type="nucleotide sequence ID" value="XM_022725222.1"/>
</dbReference>
<sequence length="275" mass="29254">MSARGRSVGRSLLRLLLAVFLAPIVTGVSAQICSFWDATCIDPLAQTAVSVGFEPLFPDPVTFYYGFDATSQSNGVPMTKASYWLRYSSNYLAPSAIDANRTSEVALRVGNLTGQPWGPNNGCDGVWGPECSSNLKAAIQANMFTLFTSGQYYQNPLSTVLDQFLSSSSPVAGCPHSMFQVQAIPANSFAQETVTDQAVTVETPGSSITPWKTWFLSNMTASQQAQQVAVAFISRCPSFGDQPEITESDIQIELVCLKAPSGRGGHPAPAGFGGG</sequence>
<accession>A0A1L9S6T4</accession>
<dbReference type="EMBL" id="KV878356">
    <property type="protein sequence ID" value="OJJ42886.1"/>
    <property type="molecule type" value="Genomic_DNA"/>
</dbReference>
<protein>
    <submittedName>
        <fullName evidence="2">Uncharacterized protein</fullName>
    </submittedName>
</protein>
<dbReference type="GeneID" id="34611687"/>
<feature type="chain" id="PRO_5009887523" evidence="1">
    <location>
        <begin position="31"/>
        <end position="275"/>
    </location>
</feature>
<keyword evidence="1" id="KW-0732">Signal</keyword>
<evidence type="ECO:0000256" key="1">
    <source>
        <dbReference type="SAM" id="SignalP"/>
    </source>
</evidence>